<evidence type="ECO:0000313" key="3">
    <source>
        <dbReference type="Proteomes" id="UP000006757"/>
    </source>
</evidence>
<proteinExistence type="predicted"/>
<dbReference type="AlphaFoldDB" id="K1VKF5"/>
<evidence type="ECO:0000313" key="2">
    <source>
        <dbReference type="EMBL" id="EKD01241.1"/>
    </source>
</evidence>
<dbReference type="Proteomes" id="UP000006757">
    <property type="component" value="Unassembled WGS sequence"/>
</dbReference>
<evidence type="ECO:0000256" key="1">
    <source>
        <dbReference type="SAM" id="MobiDB-lite"/>
    </source>
</evidence>
<keyword evidence="3" id="KW-1185">Reference proteome</keyword>
<sequence length="364" mass="40593">MAIPDDSFPHIIDTILDYAVADCDSPSALVQLGLVSRDWHRRLDAKIGHHLLTVDYWVKSTRPGETPTAEAPRGCPALLAERGVQPVQEAGRWRHALRSALFPGHNVADLVQETGASLVHSAKVLTVRGEFTQSHSAAIEALCPSLGAVRVASVSSIKGPHLILPYAPRFLPRAETYVWFRAPDTQFSLQTAAPGWRARSRPSPPHICHEDTKRLVFVNYALPPPYGHKKRTQEYRVPRVALPHDPEECVFFLPGLLADGIEAWIRWACELLPAPVTIVIDAQSGSHKEAQIRNDLKEALGMEILGSDKVTIVSSEEYRSRVGEERYRTETQFYLSPREKATERQNETLSKLPPGWAFPYDPEA</sequence>
<feature type="compositionally biased region" description="Basic and acidic residues" evidence="1">
    <location>
        <begin position="337"/>
        <end position="346"/>
    </location>
</feature>
<comment type="caution">
    <text evidence="2">The sequence shown here is derived from an EMBL/GenBank/DDBJ whole genome shotgun (WGS) entry which is preliminary data.</text>
</comment>
<dbReference type="InParanoid" id="K1VKF5"/>
<dbReference type="EMBL" id="AMBO01000323">
    <property type="protein sequence ID" value="EKD01241.1"/>
    <property type="molecule type" value="Genomic_DNA"/>
</dbReference>
<accession>K1VKF5</accession>
<reference evidence="2 3" key="1">
    <citation type="journal article" date="2012" name="Eukaryot. Cell">
        <title>Genome sequence of the Trichosporon asahii environmental strain CBS 8904.</title>
        <authorList>
            <person name="Yang R.Y."/>
            <person name="Li H.T."/>
            <person name="Zhu H."/>
            <person name="Zhou G.P."/>
            <person name="Wang M."/>
            <person name="Wang L."/>
        </authorList>
    </citation>
    <scope>NUCLEOTIDE SEQUENCE [LARGE SCALE GENOMIC DNA]</scope>
    <source>
        <strain evidence="2 3">CBS 8904</strain>
    </source>
</reference>
<name>K1VKF5_TRIAC</name>
<organism evidence="2 3">
    <name type="scientific">Trichosporon asahii var. asahii (strain CBS 8904)</name>
    <name type="common">Yeast</name>
    <dbReference type="NCBI Taxonomy" id="1220162"/>
    <lineage>
        <taxon>Eukaryota</taxon>
        <taxon>Fungi</taxon>
        <taxon>Dikarya</taxon>
        <taxon>Basidiomycota</taxon>
        <taxon>Agaricomycotina</taxon>
        <taxon>Tremellomycetes</taxon>
        <taxon>Trichosporonales</taxon>
        <taxon>Trichosporonaceae</taxon>
        <taxon>Trichosporon</taxon>
    </lineage>
</organism>
<feature type="region of interest" description="Disordered" evidence="1">
    <location>
        <begin position="337"/>
        <end position="364"/>
    </location>
</feature>
<protein>
    <submittedName>
        <fullName evidence="2">Uncharacterized protein</fullName>
    </submittedName>
</protein>
<dbReference type="HOGENOM" id="CLU_761156_0_0_1"/>
<gene>
    <name evidence="2" type="ORF">A1Q2_04466</name>
</gene>